<dbReference type="Proteomes" id="UP000652761">
    <property type="component" value="Unassembled WGS sequence"/>
</dbReference>
<dbReference type="AlphaFoldDB" id="A0A843WAN1"/>
<evidence type="ECO:0000256" key="1">
    <source>
        <dbReference type="SAM" id="Phobius"/>
    </source>
</evidence>
<protein>
    <submittedName>
        <fullName evidence="2">Uncharacterized protein</fullName>
    </submittedName>
</protein>
<organism evidence="2 3">
    <name type="scientific">Colocasia esculenta</name>
    <name type="common">Wild taro</name>
    <name type="synonym">Arum esculentum</name>
    <dbReference type="NCBI Taxonomy" id="4460"/>
    <lineage>
        <taxon>Eukaryota</taxon>
        <taxon>Viridiplantae</taxon>
        <taxon>Streptophyta</taxon>
        <taxon>Embryophyta</taxon>
        <taxon>Tracheophyta</taxon>
        <taxon>Spermatophyta</taxon>
        <taxon>Magnoliopsida</taxon>
        <taxon>Liliopsida</taxon>
        <taxon>Araceae</taxon>
        <taxon>Aroideae</taxon>
        <taxon>Colocasieae</taxon>
        <taxon>Colocasia</taxon>
    </lineage>
</organism>
<evidence type="ECO:0000313" key="2">
    <source>
        <dbReference type="EMBL" id="MQM03938.1"/>
    </source>
</evidence>
<evidence type="ECO:0000313" key="3">
    <source>
        <dbReference type="Proteomes" id="UP000652761"/>
    </source>
</evidence>
<accession>A0A843WAN1</accession>
<keyword evidence="1" id="KW-0472">Membrane</keyword>
<keyword evidence="3" id="KW-1185">Reference proteome</keyword>
<name>A0A843WAN1_COLES</name>
<comment type="caution">
    <text evidence="2">The sequence shown here is derived from an EMBL/GenBank/DDBJ whole genome shotgun (WGS) entry which is preliminary data.</text>
</comment>
<reference evidence="2" key="1">
    <citation type="submission" date="2017-07" db="EMBL/GenBank/DDBJ databases">
        <title>Taro Niue Genome Assembly and Annotation.</title>
        <authorList>
            <person name="Atibalentja N."/>
            <person name="Keating K."/>
            <person name="Fields C.J."/>
        </authorList>
    </citation>
    <scope>NUCLEOTIDE SEQUENCE</scope>
    <source>
        <strain evidence="2">Niue_2</strain>
        <tissue evidence="2">Leaf</tissue>
    </source>
</reference>
<keyword evidence="1" id="KW-1133">Transmembrane helix</keyword>
<feature type="transmembrane region" description="Helical" evidence="1">
    <location>
        <begin position="137"/>
        <end position="170"/>
    </location>
</feature>
<sequence length="178" mass="19058">MPWWFWWRFSQNQFVLLSLSVVFSPLAVCLGCVLVMVPRTALDALGGGSSQSCLVCFAGCCTLGGDELSLSPVKMSLLQSAWALSVKDREVGLVSRALWALPDGGLVSAMGVCLAMPLVGVLASCLGFLFRVRERPVVCILPLLSMGCSGWQCFHMTFGAMSCSVATFVVKVPPLALF</sequence>
<dbReference type="EMBL" id="NMUH01003124">
    <property type="protein sequence ID" value="MQM03938.1"/>
    <property type="molecule type" value="Genomic_DNA"/>
</dbReference>
<gene>
    <name evidence="2" type="ORF">Taro_036726</name>
</gene>
<keyword evidence="1" id="KW-0812">Transmembrane</keyword>
<feature type="transmembrane region" description="Helical" evidence="1">
    <location>
        <begin position="106"/>
        <end position="130"/>
    </location>
</feature>
<proteinExistence type="predicted"/>